<name>A0A9Q0FJQ5_9ROSI</name>
<feature type="compositionally biased region" description="Polar residues" evidence="1">
    <location>
        <begin position="111"/>
        <end position="130"/>
    </location>
</feature>
<reference evidence="3" key="2">
    <citation type="journal article" date="2023" name="Plants (Basel)">
        <title>Annotation of the Turnera subulata (Passifloraceae) Draft Genome Reveals the S-Locus Evolved after the Divergence of Turneroideae from Passifloroideae in a Stepwise Manner.</title>
        <authorList>
            <person name="Henning P.M."/>
            <person name="Roalson E.H."/>
            <person name="Mir W."/>
            <person name="McCubbin A.G."/>
            <person name="Shore J.S."/>
        </authorList>
    </citation>
    <scope>NUCLEOTIDE SEQUENCE</scope>
    <source>
        <strain evidence="3">F60SS</strain>
    </source>
</reference>
<dbReference type="Proteomes" id="UP001141552">
    <property type="component" value="Unassembled WGS sequence"/>
</dbReference>
<dbReference type="AlphaFoldDB" id="A0A9Q0FJQ5"/>
<dbReference type="PANTHER" id="PTHR33177:SF79">
    <property type="entry name" value="LITAF DOMAIN-CONTAINING PROTEIN"/>
    <property type="match status" value="1"/>
</dbReference>
<feature type="region of interest" description="Disordered" evidence="1">
    <location>
        <begin position="81"/>
        <end position="142"/>
    </location>
</feature>
<accession>A0A9Q0FJQ5</accession>
<dbReference type="EMBL" id="JAKUCV010005093">
    <property type="protein sequence ID" value="KAJ4832720.1"/>
    <property type="molecule type" value="Genomic_DNA"/>
</dbReference>
<protein>
    <recommendedName>
        <fullName evidence="2">GIR1-like zinc ribbon domain-containing protein</fullName>
    </recommendedName>
</protein>
<dbReference type="PANTHER" id="PTHR33177">
    <property type="entry name" value="PUTATIVE-RELATED"/>
    <property type="match status" value="1"/>
</dbReference>
<dbReference type="InterPro" id="IPR055281">
    <property type="entry name" value="GIR1-2/SIED1"/>
</dbReference>
<gene>
    <name evidence="3" type="ORF">Tsubulata_038982</name>
</gene>
<evidence type="ECO:0000259" key="2">
    <source>
        <dbReference type="Pfam" id="PF24747"/>
    </source>
</evidence>
<sequence length="198" mass="21266">MSPEISCVLSESEENGNYMNSSSPKTSTTTTTTTITTNMMLVGCPQCLIYVMLFEVDPKCPQCKSTVFISVLRNYAQTDTHNTLHEGGKPQTHHATYSQSHHATASRPIDPTTSSSTHQTTLVQHTNSSFALKPPDLPLAKPPDPINTIQPLAPAVSPSPSYPTPIVTQKVKSMQGGQGEVTYLTMEVSGEAPASTNC</sequence>
<feature type="compositionally biased region" description="Polar residues" evidence="1">
    <location>
        <begin position="93"/>
        <end position="103"/>
    </location>
</feature>
<organism evidence="3 4">
    <name type="scientific">Turnera subulata</name>
    <dbReference type="NCBI Taxonomy" id="218843"/>
    <lineage>
        <taxon>Eukaryota</taxon>
        <taxon>Viridiplantae</taxon>
        <taxon>Streptophyta</taxon>
        <taxon>Embryophyta</taxon>
        <taxon>Tracheophyta</taxon>
        <taxon>Spermatophyta</taxon>
        <taxon>Magnoliopsida</taxon>
        <taxon>eudicotyledons</taxon>
        <taxon>Gunneridae</taxon>
        <taxon>Pentapetalae</taxon>
        <taxon>rosids</taxon>
        <taxon>fabids</taxon>
        <taxon>Malpighiales</taxon>
        <taxon>Passifloraceae</taxon>
        <taxon>Turnera</taxon>
    </lineage>
</organism>
<feature type="compositionally biased region" description="Low complexity" evidence="1">
    <location>
        <begin position="21"/>
        <end position="31"/>
    </location>
</feature>
<feature type="region of interest" description="Disordered" evidence="1">
    <location>
        <begin position="10"/>
        <end position="31"/>
    </location>
</feature>
<reference evidence="3" key="1">
    <citation type="submission" date="2022-02" db="EMBL/GenBank/DDBJ databases">
        <authorList>
            <person name="Henning P.M."/>
            <person name="McCubbin A.G."/>
            <person name="Shore J.S."/>
        </authorList>
    </citation>
    <scope>NUCLEOTIDE SEQUENCE</scope>
    <source>
        <strain evidence="3">F60SS</strain>
        <tissue evidence="3">Leaves</tissue>
    </source>
</reference>
<proteinExistence type="predicted"/>
<evidence type="ECO:0000313" key="4">
    <source>
        <dbReference type="Proteomes" id="UP001141552"/>
    </source>
</evidence>
<dbReference type="InterPro" id="IPR056440">
    <property type="entry name" value="Zn-ribbon_GIR1"/>
</dbReference>
<feature type="domain" description="GIR1-like zinc ribbon" evidence="2">
    <location>
        <begin position="37"/>
        <end position="72"/>
    </location>
</feature>
<dbReference type="OrthoDB" id="1930194at2759"/>
<evidence type="ECO:0000256" key="1">
    <source>
        <dbReference type="SAM" id="MobiDB-lite"/>
    </source>
</evidence>
<comment type="caution">
    <text evidence="3">The sequence shown here is derived from an EMBL/GenBank/DDBJ whole genome shotgun (WGS) entry which is preliminary data.</text>
</comment>
<evidence type="ECO:0000313" key="3">
    <source>
        <dbReference type="EMBL" id="KAJ4832720.1"/>
    </source>
</evidence>
<keyword evidence="4" id="KW-1185">Reference proteome</keyword>
<dbReference type="Pfam" id="PF24747">
    <property type="entry name" value="Zn-ribbon_GIR1"/>
    <property type="match status" value="1"/>
</dbReference>